<dbReference type="GO" id="GO:0003723">
    <property type="term" value="F:RNA binding"/>
    <property type="evidence" value="ECO:0007669"/>
    <property type="project" value="InterPro"/>
</dbReference>
<feature type="domain" description="Toxin SymE-like" evidence="1">
    <location>
        <begin position="19"/>
        <end position="69"/>
    </location>
</feature>
<reference evidence="2 3" key="1">
    <citation type="submission" date="2014-08" db="EMBL/GenBank/DDBJ databases">
        <title>Genome sequences of NCPPB Pectobacterium isolates.</title>
        <authorList>
            <person name="Glover R.H."/>
            <person name="Sapp M."/>
            <person name="Elphinstone J."/>
        </authorList>
    </citation>
    <scope>NUCLEOTIDE SEQUENCE [LARGE SCALE GENOMIC DNA]</scope>
    <source>
        <strain evidence="2 3">NCPPB 2795</strain>
    </source>
</reference>
<proteinExistence type="predicted"/>
<protein>
    <recommendedName>
        <fullName evidence="1">Toxin SymE-like domain-containing protein</fullName>
    </recommendedName>
</protein>
<comment type="caution">
    <text evidence="2">The sequence shown here is derived from an EMBL/GenBank/DDBJ whole genome shotgun (WGS) entry which is preliminary data.</text>
</comment>
<dbReference type="InterPro" id="IPR014944">
    <property type="entry name" value="Toxin_SymE-like"/>
</dbReference>
<dbReference type="Pfam" id="PF08845">
    <property type="entry name" value="SymE_toxin"/>
    <property type="match status" value="1"/>
</dbReference>
<evidence type="ECO:0000259" key="1">
    <source>
        <dbReference type="Pfam" id="PF08845"/>
    </source>
</evidence>
<dbReference type="GO" id="GO:0016070">
    <property type="term" value="P:RNA metabolic process"/>
    <property type="evidence" value="ECO:0007669"/>
    <property type="project" value="InterPro"/>
</dbReference>
<evidence type="ECO:0000313" key="3">
    <source>
        <dbReference type="Proteomes" id="UP000032874"/>
    </source>
</evidence>
<dbReference type="RefSeq" id="WP_039326198.1">
    <property type="nucleotide sequence ID" value="NZ_JQHM01000029.1"/>
</dbReference>
<sequence>MAKAHSKSGVTVNKAAKTERYYTVGYAPHNGKSNPPSAINLKGRWLEESGFMTGMPITITVEWGRLVIETEINL</sequence>
<dbReference type="AlphaFoldDB" id="A0A093R7F1"/>
<organism evidence="2 3">
    <name type="scientific">Pectobacterium betavasculorum</name>
    <dbReference type="NCBI Taxonomy" id="55207"/>
    <lineage>
        <taxon>Bacteria</taxon>
        <taxon>Pseudomonadati</taxon>
        <taxon>Pseudomonadota</taxon>
        <taxon>Gammaproteobacteria</taxon>
        <taxon>Enterobacterales</taxon>
        <taxon>Pectobacteriaceae</taxon>
        <taxon>Pectobacterium</taxon>
    </lineage>
</organism>
<name>A0A093R7F1_9GAMM</name>
<accession>A0A093R7F1</accession>
<dbReference type="GO" id="GO:0016788">
    <property type="term" value="F:hydrolase activity, acting on ester bonds"/>
    <property type="evidence" value="ECO:0007669"/>
    <property type="project" value="InterPro"/>
</dbReference>
<dbReference type="GO" id="GO:0005737">
    <property type="term" value="C:cytoplasm"/>
    <property type="evidence" value="ECO:0007669"/>
    <property type="project" value="InterPro"/>
</dbReference>
<dbReference type="eggNOG" id="ENOG5032ZUC">
    <property type="taxonomic scope" value="Bacteria"/>
</dbReference>
<evidence type="ECO:0000313" key="2">
    <source>
        <dbReference type="EMBL" id="KFW98544.1"/>
    </source>
</evidence>
<gene>
    <name evidence="2" type="ORF">KP22_21300</name>
</gene>
<dbReference type="EMBL" id="JQHM01000029">
    <property type="protein sequence ID" value="KFW98544.1"/>
    <property type="molecule type" value="Genomic_DNA"/>
</dbReference>
<dbReference type="Proteomes" id="UP000032874">
    <property type="component" value="Unassembled WGS sequence"/>
</dbReference>
<dbReference type="STRING" id="55207.KP22_21300"/>